<reference evidence="2" key="1">
    <citation type="submission" date="2022-05" db="EMBL/GenBank/DDBJ databases">
        <authorList>
            <person name="Sun X."/>
        </authorList>
    </citation>
    <scope>NUCLEOTIDE SEQUENCE</scope>
    <source>
        <strain evidence="2">Ai-910</strain>
    </source>
</reference>
<feature type="chain" id="PRO_5039901867" description="YD repeat-containing protein" evidence="1">
    <location>
        <begin position="20"/>
        <end position="1107"/>
    </location>
</feature>
<evidence type="ECO:0000256" key="1">
    <source>
        <dbReference type="SAM" id="SignalP"/>
    </source>
</evidence>
<organism evidence="2 3">
    <name type="scientific">Xiashengella succiniciproducens</name>
    <dbReference type="NCBI Taxonomy" id="2949635"/>
    <lineage>
        <taxon>Bacteria</taxon>
        <taxon>Pseudomonadati</taxon>
        <taxon>Bacteroidota</taxon>
        <taxon>Bacteroidia</taxon>
        <taxon>Marinilabiliales</taxon>
        <taxon>Marinilabiliaceae</taxon>
        <taxon>Xiashengella</taxon>
    </lineage>
</organism>
<proteinExistence type="predicted"/>
<evidence type="ECO:0000313" key="2">
    <source>
        <dbReference type="EMBL" id="URW80621.1"/>
    </source>
</evidence>
<protein>
    <recommendedName>
        <fullName evidence="4">YD repeat-containing protein</fullName>
    </recommendedName>
</protein>
<name>A0A9J6ZSJ0_9BACT</name>
<keyword evidence="1" id="KW-0732">Signal</keyword>
<dbReference type="AlphaFoldDB" id="A0A9J6ZSJ0"/>
<dbReference type="KEGG" id="alkq:M9189_04560"/>
<dbReference type="EMBL" id="CP098400">
    <property type="protein sequence ID" value="URW80621.1"/>
    <property type="molecule type" value="Genomic_DNA"/>
</dbReference>
<dbReference type="Gene3D" id="2.180.10.10">
    <property type="entry name" value="RHS repeat-associated core"/>
    <property type="match status" value="1"/>
</dbReference>
<evidence type="ECO:0000313" key="3">
    <source>
        <dbReference type="Proteomes" id="UP001056426"/>
    </source>
</evidence>
<gene>
    <name evidence="2" type="ORF">M9189_04560</name>
</gene>
<feature type="signal peptide" evidence="1">
    <location>
        <begin position="1"/>
        <end position="19"/>
    </location>
</feature>
<accession>A0A9J6ZSJ0</accession>
<keyword evidence="3" id="KW-1185">Reference proteome</keyword>
<dbReference type="RefSeq" id="WP_250724972.1">
    <property type="nucleotide sequence ID" value="NZ_CP098400.1"/>
</dbReference>
<evidence type="ECO:0008006" key="4">
    <source>
        <dbReference type="Google" id="ProtNLM"/>
    </source>
</evidence>
<sequence length="1107" mass="124294">MKISTLMLGMLCIFGITMAQNSDEHAIYPTALPADTWNFIQYGNFDTNPYTGTVSISIPIYTYEDPDFKFPISLHYGSNGMVPNRIPGIVGHDWNLNIGGVITRTVRGIPDDVPYNGQQEFWTTPFMLASPVLITSKVLMAIGVSDVYGFTSLPGSPQNVYGFAYMHLKEPMPVFSGSGEDIFFPMYVFSKSLTEPLITLYGRYENPAAAFGTFRTSVTGTSSEAWYQEPPKAMFYDTQPDLFHFNVCGYSGDFTMGLCNEVKVFNTNVPAGEISVAFENDALDGNNSALDPLGKDGNRIPYGGWKRIVITVGDGTKFIFENKVYYWLSLLWNNENVAESAGSRSRNAWHLSSIEAINGRKVTLEYDRVESSSKNPPLGGLRYGLDSEGYSWPDFFVGQLIPLLKNVVVDNDSTITLTYERYDNNTKTRLKSIIIKHKSKDLKTASLNYINQFYGKNLFRSFLRSVSVSGEGEYQMEYLGIDSSLVVNAPEVGTLKLDHWGYYNARNMYLAELDYDSSGEEVINERYHQSAPDSTSAKFGMLSKMKWPTGGYTKYTYEANRYDKVVVLDTIYNDKYRIGEAVRDITNKLPSRTVGGLRIKKIENYDKSNVLTGFKEFRYNIGLLCKEPFHVAMFEMVAAPETQLSVFNPSDNQQTGYLLSGNIKVSGDIMSSDFNQIGQSHIVYPDVTEIHADGSYTRYEYLSFLDSDLRSFNSEKRVIKTPDGEALDADFFAKSAFEEINKYYIYSPSPGIDMYYANGIYNRNARVYQKLMWKSSVNDLGFGKPKMITSYNSSNQVVCQKKFEYNLSASKNTLWYPQTPLTGPGGGGRYIGMKPSIAESPLLIKETETLYYNGEITINKQTEYKYNDSHQLIKRIETSSSSDDVFETNYVYPLNFRVDSYSPNSGGIKTIYTYPSGSVGIMAKKMVDKNVVNKPLSNDQMVNGNQTQKIDYTYVQSGNLINLAQISQTSNDGQLVLQTNVEYYDSKGRPLQVRYPDGKVETIVWGYGGRFVAARIENKTKAQVESLIGSLQIPLVGTLDYQKEKTLRGVSDAYVTTYEYLDGVGISRITQPDGTSAFFVYNTDGKLVGAFDTNGNPVSSVNYNIQK</sequence>
<reference evidence="2" key="2">
    <citation type="submission" date="2022-06" db="EMBL/GenBank/DDBJ databases">
        <title>Xiashengella guii gen. nov. sp. nov., a bacterium isolated form anaerobic digestion tank.</title>
        <authorList>
            <person name="Huang H."/>
        </authorList>
    </citation>
    <scope>NUCLEOTIDE SEQUENCE</scope>
    <source>
        <strain evidence="2">Ai-910</strain>
    </source>
</reference>
<dbReference type="Proteomes" id="UP001056426">
    <property type="component" value="Chromosome"/>
</dbReference>